<name>A0ABY9D5A4_VITVI</name>
<dbReference type="Gene3D" id="1.10.220.10">
    <property type="entry name" value="Annexin"/>
    <property type="match status" value="4"/>
</dbReference>
<evidence type="ECO:0008006" key="5">
    <source>
        <dbReference type="Google" id="ProtNLM"/>
    </source>
</evidence>
<dbReference type="PROSITE" id="PS51897">
    <property type="entry name" value="ANNEXIN_2"/>
    <property type="match status" value="3"/>
</dbReference>
<sequence length="448" mass="51707">MMEVKKDTILVASVKRRKKQTNKEGKTIMSSSDALAKSFSVSHSGIFGVDEKSMLEILVKWQPEQLSTFRNETSRIFLKDERFPFEKCEEFLLKFLKREFKRFKDAVVQWTMHPWERDARMARKALKRGRQAYGLLIELACTRSSDELLGARRAYQSLYSESIEEDVASRVDGIERQLLVALVSSYRYDGSKTNDQAIKLDTQKLEKAISIGDKKQLIKDEEIVRILTTRSKIHLIAVIKCYQETFNKNIIEDLDEESSLKDTIYCLCVPSQYFSKILDSAMKANANKNEKEALTRVIDVVVQWTMHPWERDARMARKALDGRPQAYGLLIELACTRSSDELLGARKAYQSLYVESIEEDIASRVEGIERQLLVALVSTYRYEGSRINDVAVRSEAIKLGITINRHGDKKKLFKDEEIVRILATRSKPHLKAVFKCYKETFNKNIEEV</sequence>
<accession>A0ABY9D5A4</accession>
<reference evidence="3 4" key="1">
    <citation type="journal article" date="2023" name="Hortic Res">
        <title>The complete reference genome for grapevine (Vitis vinifera L.) genetics and breeding.</title>
        <authorList>
            <person name="Shi X."/>
            <person name="Cao S."/>
            <person name="Wang X."/>
            <person name="Huang S."/>
            <person name="Wang Y."/>
            <person name="Liu Z."/>
            <person name="Liu W."/>
            <person name="Leng X."/>
            <person name="Peng Y."/>
            <person name="Wang N."/>
            <person name="Wang Y."/>
            <person name="Ma Z."/>
            <person name="Xu X."/>
            <person name="Zhang F."/>
            <person name="Xue H."/>
            <person name="Zhong H."/>
            <person name="Wang Y."/>
            <person name="Zhang K."/>
            <person name="Velt A."/>
            <person name="Avia K."/>
            <person name="Holtgrawe D."/>
            <person name="Grimplet J."/>
            <person name="Matus J.T."/>
            <person name="Ware D."/>
            <person name="Wu X."/>
            <person name="Wang H."/>
            <person name="Liu C."/>
            <person name="Fang Y."/>
            <person name="Rustenholz C."/>
            <person name="Cheng Z."/>
            <person name="Xiao H."/>
            <person name="Zhou Y."/>
        </authorList>
    </citation>
    <scope>NUCLEOTIDE SEQUENCE [LARGE SCALE GENOMIC DNA]</scope>
    <source>
        <strain evidence="4">cv. Pinot noir / PN40024</strain>
        <tissue evidence="3">Leaf</tissue>
    </source>
</reference>
<keyword evidence="4" id="KW-1185">Reference proteome</keyword>
<evidence type="ECO:0000313" key="4">
    <source>
        <dbReference type="Proteomes" id="UP001227230"/>
    </source>
</evidence>
<dbReference type="InterPro" id="IPR018502">
    <property type="entry name" value="Annexin_repeat"/>
</dbReference>
<dbReference type="Proteomes" id="UP001227230">
    <property type="component" value="Chromosome 13"/>
</dbReference>
<dbReference type="PANTHER" id="PTHR10502">
    <property type="entry name" value="ANNEXIN"/>
    <property type="match status" value="1"/>
</dbReference>
<dbReference type="InterPro" id="IPR037104">
    <property type="entry name" value="Annexin_sf"/>
</dbReference>
<keyword evidence="1" id="KW-0677">Repeat</keyword>
<organism evidence="3 4">
    <name type="scientific">Vitis vinifera</name>
    <name type="common">Grape</name>
    <dbReference type="NCBI Taxonomy" id="29760"/>
    <lineage>
        <taxon>Eukaryota</taxon>
        <taxon>Viridiplantae</taxon>
        <taxon>Streptophyta</taxon>
        <taxon>Embryophyta</taxon>
        <taxon>Tracheophyta</taxon>
        <taxon>Spermatophyta</taxon>
        <taxon>Magnoliopsida</taxon>
        <taxon>eudicotyledons</taxon>
        <taxon>Gunneridae</taxon>
        <taxon>Pentapetalae</taxon>
        <taxon>rosids</taxon>
        <taxon>Vitales</taxon>
        <taxon>Vitaceae</taxon>
        <taxon>Viteae</taxon>
        <taxon>Vitis</taxon>
    </lineage>
</organism>
<dbReference type="PANTHER" id="PTHR10502:SF196">
    <property type="entry name" value="ANNEXIN D4"/>
    <property type="match status" value="1"/>
</dbReference>
<evidence type="ECO:0000256" key="2">
    <source>
        <dbReference type="ARBA" id="ARBA00023216"/>
    </source>
</evidence>
<proteinExistence type="predicted"/>
<gene>
    <name evidence="3" type="ORF">VitviT2T_020336</name>
</gene>
<dbReference type="SUPFAM" id="SSF47874">
    <property type="entry name" value="Annexin"/>
    <property type="match status" value="2"/>
</dbReference>
<protein>
    <recommendedName>
        <fullName evidence="5">Annexin D4</fullName>
    </recommendedName>
</protein>
<evidence type="ECO:0000313" key="3">
    <source>
        <dbReference type="EMBL" id="WKA02113.1"/>
    </source>
</evidence>
<keyword evidence="2" id="KW-0041">Annexin</keyword>
<dbReference type="Pfam" id="PF00191">
    <property type="entry name" value="Annexin"/>
    <property type="match status" value="4"/>
</dbReference>
<dbReference type="SMART" id="SM00335">
    <property type="entry name" value="ANX"/>
    <property type="match status" value="3"/>
</dbReference>
<dbReference type="EMBL" id="CP126660">
    <property type="protein sequence ID" value="WKA02113.1"/>
    <property type="molecule type" value="Genomic_DNA"/>
</dbReference>
<evidence type="ECO:0000256" key="1">
    <source>
        <dbReference type="ARBA" id="ARBA00022737"/>
    </source>
</evidence>